<dbReference type="GO" id="GO:0051539">
    <property type="term" value="F:4 iron, 4 sulfur cluster binding"/>
    <property type="evidence" value="ECO:0007669"/>
    <property type="project" value="UniProtKB-KW"/>
</dbReference>
<evidence type="ECO:0000259" key="8">
    <source>
        <dbReference type="PROSITE" id="PS51918"/>
    </source>
</evidence>
<dbReference type="SFLD" id="SFLDG01279">
    <property type="entry name" value="HMD_cofactor_maturase_(HmdB-li"/>
    <property type="match status" value="1"/>
</dbReference>
<dbReference type="RefSeq" id="WP_048202084.1">
    <property type="nucleotide sequence ID" value="NZ_CP009149.1"/>
</dbReference>
<dbReference type="GO" id="GO:0004076">
    <property type="term" value="F:biotin synthase activity"/>
    <property type="evidence" value="ECO:0007669"/>
    <property type="project" value="InterPro"/>
</dbReference>
<comment type="cofactor">
    <cofactor evidence="1">
        <name>[4Fe-4S] cluster</name>
        <dbReference type="ChEBI" id="CHEBI:49883"/>
    </cofactor>
</comment>
<dbReference type="SUPFAM" id="SSF102114">
    <property type="entry name" value="Radical SAM enzymes"/>
    <property type="match status" value="1"/>
</dbReference>
<evidence type="ECO:0000256" key="2">
    <source>
        <dbReference type="ARBA" id="ARBA00022485"/>
    </source>
</evidence>
<evidence type="ECO:0000256" key="5">
    <source>
        <dbReference type="ARBA" id="ARBA00023004"/>
    </source>
</evidence>
<dbReference type="GO" id="GO:0046872">
    <property type="term" value="F:metal ion binding"/>
    <property type="evidence" value="ECO:0007669"/>
    <property type="project" value="UniProtKB-KW"/>
</dbReference>
<evidence type="ECO:0000256" key="7">
    <source>
        <dbReference type="ARBA" id="ARBA00034078"/>
    </source>
</evidence>
<dbReference type="InterPro" id="IPR006638">
    <property type="entry name" value="Elp3/MiaA/NifB-like_rSAM"/>
</dbReference>
<dbReference type="OrthoDB" id="61910at2157"/>
<dbReference type="Proteomes" id="UP000028781">
    <property type="component" value="Chromosome"/>
</dbReference>
<name>A0A076LGE4_9EURY</name>
<dbReference type="InterPro" id="IPR007197">
    <property type="entry name" value="rSAM"/>
</dbReference>
<dbReference type="SMART" id="SM00729">
    <property type="entry name" value="Elp3"/>
    <property type="match status" value="1"/>
</dbReference>
<dbReference type="InterPro" id="IPR013785">
    <property type="entry name" value="Aldolase_TIM"/>
</dbReference>
<evidence type="ECO:0000256" key="4">
    <source>
        <dbReference type="ARBA" id="ARBA00022723"/>
    </source>
</evidence>
<protein>
    <submittedName>
        <fullName evidence="9">Biotin synthase 3</fullName>
    </submittedName>
</protein>
<dbReference type="HOGENOM" id="CLU_033172_0_0_2"/>
<dbReference type="NCBIfam" id="TIGR03957">
    <property type="entry name" value="rSAM_HmdB"/>
    <property type="match status" value="1"/>
</dbReference>
<dbReference type="Gene3D" id="3.20.20.70">
    <property type="entry name" value="Aldolase class I"/>
    <property type="match status" value="1"/>
</dbReference>
<dbReference type="CDD" id="cd01335">
    <property type="entry name" value="Radical_SAM"/>
    <property type="match status" value="1"/>
</dbReference>
<evidence type="ECO:0000256" key="3">
    <source>
        <dbReference type="ARBA" id="ARBA00022691"/>
    </source>
</evidence>
<dbReference type="InterPro" id="IPR010722">
    <property type="entry name" value="BATS_dom"/>
</dbReference>
<keyword evidence="10" id="KW-1185">Reference proteome</keyword>
<dbReference type="GO" id="GO:0009102">
    <property type="term" value="P:biotin biosynthetic process"/>
    <property type="evidence" value="ECO:0007669"/>
    <property type="project" value="InterPro"/>
</dbReference>
<sequence>MIFEKIEENFKELKEGNKEFIKNGLIDEDEALKLFKIDKWRDYLELFRLASEVRDFFKKEIEITSTIHITNICKINPKCLYCGFAAGTSKEGYYKPFRLNDEEIKKSAIAIEESGIKRVSCSSAHGYQGKEVVRALKIVKENTNLEVLVNAGADLTEESVKELKKYGINTICCNLETVNEELFKKVKPGEELEDRIRVCKLVNKYDIELSSGLLIGIGESYEDRVEHLFYLKNELDVGEIPIMGFNPYKGTPMENHPKCSALEQAKTIAITRLLFPNIRITSPTPTIGAELVQFALLGGASNVATVIPKNHPINVKGVGNPKTGNLEEVVNMIMDLGLKPKLDWKKFENYLKAYGK</sequence>
<dbReference type="SFLD" id="SFLDG01060">
    <property type="entry name" value="BATS_domain_containing"/>
    <property type="match status" value="1"/>
</dbReference>
<organism evidence="9 10">
    <name type="scientific">Methanocaldococcus bathoardescens</name>
    <dbReference type="NCBI Taxonomy" id="1301915"/>
    <lineage>
        <taxon>Archaea</taxon>
        <taxon>Methanobacteriati</taxon>
        <taxon>Methanobacteriota</taxon>
        <taxon>Methanomada group</taxon>
        <taxon>Methanococci</taxon>
        <taxon>Methanococcales</taxon>
        <taxon>Methanocaldococcaceae</taxon>
        <taxon>Methanocaldococcus</taxon>
    </lineage>
</organism>
<dbReference type="STRING" id="1301915.JH146_1109"/>
<gene>
    <name evidence="9" type="ORF">JH146_1109</name>
</gene>
<evidence type="ECO:0000256" key="1">
    <source>
        <dbReference type="ARBA" id="ARBA00001966"/>
    </source>
</evidence>
<dbReference type="SFLD" id="SFLDF00330">
    <property type="entry name" value="HMD_cofactor_maturase_(HmdB-li"/>
    <property type="match status" value="1"/>
</dbReference>
<dbReference type="AlphaFoldDB" id="A0A076LGE4"/>
<keyword evidence="5" id="KW-0408">Iron</keyword>
<keyword evidence="2" id="KW-0004">4Fe-4S</keyword>
<dbReference type="PANTHER" id="PTHR22976">
    <property type="entry name" value="BIOTIN SYNTHASE"/>
    <property type="match status" value="1"/>
</dbReference>
<dbReference type="GeneID" id="24891720"/>
<feature type="domain" description="Radical SAM core" evidence="8">
    <location>
        <begin position="59"/>
        <end position="283"/>
    </location>
</feature>
<keyword evidence="4" id="KW-0479">Metal-binding</keyword>
<dbReference type="KEGG" id="mjh:JH146_1109"/>
<evidence type="ECO:0000313" key="9">
    <source>
        <dbReference type="EMBL" id="AIJ05952.1"/>
    </source>
</evidence>
<dbReference type="PROSITE" id="PS51918">
    <property type="entry name" value="RADICAL_SAM"/>
    <property type="match status" value="1"/>
</dbReference>
<dbReference type="InterPro" id="IPR023858">
    <property type="entry name" value="HcgA-like"/>
</dbReference>
<dbReference type="GO" id="GO:0051537">
    <property type="term" value="F:2 iron, 2 sulfur cluster binding"/>
    <property type="evidence" value="ECO:0007669"/>
    <property type="project" value="TreeGrafter"/>
</dbReference>
<proteinExistence type="predicted"/>
<dbReference type="InterPro" id="IPR002684">
    <property type="entry name" value="Biotin_synth/BioAB"/>
</dbReference>
<reference evidence="9 10" key="1">
    <citation type="journal article" date="2015" name="Int. J. Syst. Evol. Microbiol.">
        <title>M ethanocaldococcus bathoardescens sp. nov., a hyperthermophilic methanogen isolated from a volcanically active deep-sea hydrothermal vent.</title>
        <authorList>
            <person name="Stewart L.C."/>
            <person name="Jung J.H."/>
            <person name="Kim Y.T."/>
            <person name="Kwon S.W."/>
            <person name="Park C.S."/>
            <person name="Holden J.F."/>
        </authorList>
    </citation>
    <scope>NUCLEOTIDE SEQUENCE [LARGE SCALE GENOMIC DNA]</scope>
    <source>
        <strain evidence="9 10">JH146</strain>
    </source>
</reference>
<dbReference type="SMART" id="SM00876">
    <property type="entry name" value="BATS"/>
    <property type="match status" value="1"/>
</dbReference>
<comment type="cofactor">
    <cofactor evidence="7">
        <name>[2Fe-2S] cluster</name>
        <dbReference type="ChEBI" id="CHEBI:190135"/>
    </cofactor>
</comment>
<dbReference type="PANTHER" id="PTHR22976:SF2">
    <property type="entry name" value="BIOTIN SYNTHASE, MITOCHONDRIAL"/>
    <property type="match status" value="1"/>
</dbReference>
<dbReference type="SFLD" id="SFLDS00029">
    <property type="entry name" value="Radical_SAM"/>
    <property type="match status" value="1"/>
</dbReference>
<dbReference type="Pfam" id="PF06968">
    <property type="entry name" value="BATS"/>
    <property type="match status" value="1"/>
</dbReference>
<accession>A0A076LGE4</accession>
<evidence type="ECO:0000313" key="10">
    <source>
        <dbReference type="Proteomes" id="UP000028781"/>
    </source>
</evidence>
<dbReference type="Pfam" id="PF04055">
    <property type="entry name" value="Radical_SAM"/>
    <property type="match status" value="1"/>
</dbReference>
<keyword evidence="3" id="KW-0949">S-adenosyl-L-methionine</keyword>
<dbReference type="EMBL" id="CP009149">
    <property type="protein sequence ID" value="AIJ05952.1"/>
    <property type="molecule type" value="Genomic_DNA"/>
</dbReference>
<evidence type="ECO:0000256" key="6">
    <source>
        <dbReference type="ARBA" id="ARBA00023014"/>
    </source>
</evidence>
<dbReference type="InterPro" id="IPR058240">
    <property type="entry name" value="rSAM_sf"/>
</dbReference>
<keyword evidence="6" id="KW-0411">Iron-sulfur</keyword>